<protein>
    <recommendedName>
        <fullName evidence="4">RDD domain-containing protein</fullName>
    </recommendedName>
</protein>
<evidence type="ECO:0000313" key="2">
    <source>
        <dbReference type="EMBL" id="TFH54959.1"/>
    </source>
</evidence>
<dbReference type="RefSeq" id="WP_134780800.1">
    <property type="nucleotide sequence ID" value="NZ_SPDS01000002.1"/>
</dbReference>
<keyword evidence="1" id="KW-0812">Transmembrane</keyword>
<evidence type="ECO:0000313" key="3">
    <source>
        <dbReference type="Proteomes" id="UP000297638"/>
    </source>
</evidence>
<keyword evidence="1" id="KW-1133">Transmembrane helix</keyword>
<dbReference type="AlphaFoldDB" id="A0A4Y8TVT6"/>
<reference evidence="2 3" key="1">
    <citation type="submission" date="2019-03" db="EMBL/GenBank/DDBJ databases">
        <title>Glutamicibacter sp. LJH19 genome.</title>
        <authorList>
            <person name="Sinai Borker S."/>
            <person name="Kumar R."/>
        </authorList>
    </citation>
    <scope>NUCLEOTIDE SEQUENCE [LARGE SCALE GENOMIC DNA]</scope>
    <source>
        <strain evidence="2 3">LJH19</strain>
    </source>
</reference>
<sequence>MLNRAAEPNPSVKVTRVGEVAVQECNDYSVSMPRKYLVNWPSAITAIFADSLVIWLPVWGMLYFGPDSAPAVAIGWILIAAMINFISYSVGVTVGTRAAGFRIQKRQGQAPGKGYAVLLTLSSLVSLPVFAALLLINYIGNNSSPEYLSGYPLIGVRTSRRPLLQTADSYWRRWSA</sequence>
<accession>A0A4Y8TVT6</accession>
<feature type="transmembrane region" description="Helical" evidence="1">
    <location>
        <begin position="71"/>
        <end position="94"/>
    </location>
</feature>
<keyword evidence="1" id="KW-0472">Membrane</keyword>
<name>A0A4Y8TVT6_9MICC</name>
<organism evidence="2 3">
    <name type="scientific">Glutamicibacter arilaitensis</name>
    <dbReference type="NCBI Taxonomy" id="256701"/>
    <lineage>
        <taxon>Bacteria</taxon>
        <taxon>Bacillati</taxon>
        <taxon>Actinomycetota</taxon>
        <taxon>Actinomycetes</taxon>
        <taxon>Micrococcales</taxon>
        <taxon>Micrococcaceae</taxon>
        <taxon>Glutamicibacter</taxon>
    </lineage>
</organism>
<feature type="transmembrane region" description="Helical" evidence="1">
    <location>
        <begin position="37"/>
        <end position="59"/>
    </location>
</feature>
<comment type="caution">
    <text evidence="2">The sequence shown here is derived from an EMBL/GenBank/DDBJ whole genome shotgun (WGS) entry which is preliminary data.</text>
</comment>
<gene>
    <name evidence="2" type="ORF">EXY26_13385</name>
</gene>
<dbReference type="EMBL" id="SPDS01000002">
    <property type="protein sequence ID" value="TFH54959.1"/>
    <property type="molecule type" value="Genomic_DNA"/>
</dbReference>
<feature type="transmembrane region" description="Helical" evidence="1">
    <location>
        <begin position="115"/>
        <end position="139"/>
    </location>
</feature>
<proteinExistence type="predicted"/>
<evidence type="ECO:0000256" key="1">
    <source>
        <dbReference type="SAM" id="Phobius"/>
    </source>
</evidence>
<evidence type="ECO:0008006" key="4">
    <source>
        <dbReference type="Google" id="ProtNLM"/>
    </source>
</evidence>
<dbReference type="Proteomes" id="UP000297638">
    <property type="component" value="Unassembled WGS sequence"/>
</dbReference>